<evidence type="ECO:0000313" key="1">
    <source>
        <dbReference type="EMBL" id="ATA82067.1"/>
    </source>
</evidence>
<dbReference type="Gene3D" id="3.40.50.300">
    <property type="entry name" value="P-loop containing nucleotide triphosphate hydrolases"/>
    <property type="match status" value="1"/>
</dbReference>
<dbReference type="EMBL" id="CP022384">
    <property type="protein sequence ID" value="ATA82067.1"/>
    <property type="molecule type" value="Genomic_DNA"/>
</dbReference>
<proteinExistence type="predicted"/>
<accession>A0A250FDG4</accession>
<dbReference type="RefSeq" id="WP_095914127.1">
    <property type="nucleotide sequence ID" value="NZ_CAUUPF010000005.1"/>
</dbReference>
<organism evidence="1 2">
    <name type="scientific">Capnocytophaga leadbetteri</name>
    <dbReference type="NCBI Taxonomy" id="327575"/>
    <lineage>
        <taxon>Bacteria</taxon>
        <taxon>Pseudomonadati</taxon>
        <taxon>Bacteroidota</taxon>
        <taxon>Flavobacteriia</taxon>
        <taxon>Flavobacteriales</taxon>
        <taxon>Flavobacteriaceae</taxon>
        <taxon>Capnocytophaga</taxon>
    </lineage>
</organism>
<reference evidence="2" key="1">
    <citation type="submission" date="2017-06" db="EMBL/GenBank/DDBJ databases">
        <title>Capnocytophaga spp. assemblies.</title>
        <authorList>
            <person name="Gulvik C.A."/>
        </authorList>
    </citation>
    <scope>NUCLEOTIDE SEQUENCE [LARGE SCALE GENOMIC DNA]</scope>
    <source>
        <strain evidence="2">H6253</strain>
    </source>
</reference>
<sequence length="577" mass="67114">MIQEKIQSITIENIKGIKNQTFNLDIISNKPSVLVAPNGFGKSSLAIAFNSLNNNRINLDKDYYHEDNSSFTPKISLSFVKNRNLTTLEADNSKNDIFKEFSCFVINSQLYARGIGSRFGTATATMNIEDIVLVDKIPEKAFLNYTYNTFKNLFGDISKILPNINYLLSNKKLIISLFEKKDFFDKAISKRTQNAINIFINKINTLPTNKTKDEILTHTENNLSELRNITCLKCIADIIKNYGTNEVSCYLSAIQFIWLYNNNKNSFKKVYEYYCYQVKKEKIEGILSTFNSTWKNIKAKEERNQLVVKFPPAKDISNGQRDVLSFISMLFKAREKLTKSSNILIIDEVFDYLDDANLVAVQYYITKFIDEMKKEGKNIYPLILTHLDPSNFEIFAFKGLKIYYLNKQQAQKSIHFEKLLRARKEDSIEEEVSKYLLHYHTEKINKRDDFRSLGLKETWGEGNNFKNYINEEVEKYLKDEDYDPFAVCCAVRVKIEENVYNRLNKEEDKVLFLGTHETRKKLNFAESKGVPSPEIYYLLGIIYNKGMHWEEDKDNVTPIVNALTNLAIKQMIKEVFK</sequence>
<dbReference type="KEGG" id="clk:CGC53_06775"/>
<gene>
    <name evidence="1" type="ORF">CGC53_06775</name>
</gene>
<dbReference type="InterPro" id="IPR027417">
    <property type="entry name" value="P-loop_NTPase"/>
</dbReference>
<name>A0A250FDG4_9FLAO</name>
<evidence type="ECO:0000313" key="2">
    <source>
        <dbReference type="Proteomes" id="UP000217276"/>
    </source>
</evidence>
<protein>
    <recommendedName>
        <fullName evidence="3">AAA domain-containing protein</fullName>
    </recommendedName>
</protein>
<dbReference type="SUPFAM" id="SSF52540">
    <property type="entry name" value="P-loop containing nucleoside triphosphate hydrolases"/>
    <property type="match status" value="1"/>
</dbReference>
<evidence type="ECO:0008006" key="3">
    <source>
        <dbReference type="Google" id="ProtNLM"/>
    </source>
</evidence>
<dbReference type="Proteomes" id="UP000217276">
    <property type="component" value="Chromosome"/>
</dbReference>
<dbReference type="AlphaFoldDB" id="A0A250FDG4"/>
<keyword evidence="2" id="KW-1185">Reference proteome</keyword>